<organism evidence="2 3">
    <name type="scientific">Halopenitus malekzadehii</name>
    <dbReference type="NCBI Taxonomy" id="1267564"/>
    <lineage>
        <taxon>Archaea</taxon>
        <taxon>Methanobacteriati</taxon>
        <taxon>Methanobacteriota</taxon>
        <taxon>Stenosarchaea group</taxon>
        <taxon>Halobacteria</taxon>
        <taxon>Halobacteriales</taxon>
        <taxon>Haloferacaceae</taxon>
        <taxon>Halopenitus</taxon>
    </lineage>
</organism>
<evidence type="ECO:0000313" key="2">
    <source>
        <dbReference type="EMBL" id="SEH60668.1"/>
    </source>
</evidence>
<sequence length="39" mass="4117">MSDLTILEASTALLARAFIVVAIITWVVIAGTFLARVIG</sequence>
<dbReference type="AlphaFoldDB" id="A0A1H6JFK8"/>
<keyword evidence="1" id="KW-0812">Transmembrane</keyword>
<keyword evidence="3" id="KW-1185">Reference proteome</keyword>
<accession>A0A1H6JFK8</accession>
<evidence type="ECO:0000256" key="1">
    <source>
        <dbReference type="SAM" id="Phobius"/>
    </source>
</evidence>
<protein>
    <submittedName>
        <fullName evidence="2">Uncharacterized protein</fullName>
    </submittedName>
</protein>
<dbReference type="STRING" id="1267564.SAMN05192561_11226"/>
<dbReference type="EMBL" id="FNWU01000012">
    <property type="protein sequence ID" value="SEH60668.1"/>
    <property type="molecule type" value="Genomic_DNA"/>
</dbReference>
<gene>
    <name evidence="2" type="ORF">SAMN05192561_11226</name>
</gene>
<evidence type="ECO:0000313" key="3">
    <source>
        <dbReference type="Proteomes" id="UP000199215"/>
    </source>
</evidence>
<keyword evidence="1" id="KW-0472">Membrane</keyword>
<feature type="transmembrane region" description="Helical" evidence="1">
    <location>
        <begin position="12"/>
        <end position="35"/>
    </location>
</feature>
<proteinExistence type="predicted"/>
<reference evidence="2 3" key="1">
    <citation type="submission" date="2016-10" db="EMBL/GenBank/DDBJ databases">
        <authorList>
            <person name="de Groot N.N."/>
        </authorList>
    </citation>
    <scope>NUCLEOTIDE SEQUENCE [LARGE SCALE GENOMIC DNA]</scope>
    <source>
        <strain evidence="2 3">IBRC-M10418</strain>
    </source>
</reference>
<name>A0A1H6JFK8_9EURY</name>
<dbReference type="Proteomes" id="UP000199215">
    <property type="component" value="Unassembled WGS sequence"/>
</dbReference>
<keyword evidence="1" id="KW-1133">Transmembrane helix</keyword>